<feature type="compositionally biased region" description="Polar residues" evidence="1">
    <location>
        <begin position="1"/>
        <end position="12"/>
    </location>
</feature>
<name>M0JFH7_9EURY</name>
<gene>
    <name evidence="2" type="ORF">C438_06977</name>
</gene>
<comment type="caution">
    <text evidence="2">The sequence shown here is derived from an EMBL/GenBank/DDBJ whole genome shotgun (WGS) entry which is preliminary data.</text>
</comment>
<dbReference type="PATRIC" id="fig|662478.6.peg.1314"/>
<proteinExistence type="predicted"/>
<evidence type="ECO:0000256" key="1">
    <source>
        <dbReference type="SAM" id="MobiDB-lite"/>
    </source>
</evidence>
<reference evidence="2 3" key="1">
    <citation type="journal article" date="2014" name="PLoS Genet.">
        <title>Phylogenetically driven sequencing of extremely halophilic archaea reveals strategies for static and dynamic osmo-response.</title>
        <authorList>
            <person name="Becker E.A."/>
            <person name="Seitzer P.M."/>
            <person name="Tritt A."/>
            <person name="Larsen D."/>
            <person name="Krusor M."/>
            <person name="Yao A.I."/>
            <person name="Wu D."/>
            <person name="Madern D."/>
            <person name="Eisen J.A."/>
            <person name="Darling A.E."/>
            <person name="Facciotti M.T."/>
        </authorList>
    </citation>
    <scope>NUCLEOTIDE SEQUENCE [LARGE SCALE GENOMIC DNA]</scope>
    <source>
        <strain evidence="2 3">ATCC 35960</strain>
    </source>
</reference>
<organism evidence="2 3">
    <name type="scientific">Haloferax denitrificans ATCC 35960</name>
    <dbReference type="NCBI Taxonomy" id="662478"/>
    <lineage>
        <taxon>Archaea</taxon>
        <taxon>Methanobacteriati</taxon>
        <taxon>Methanobacteriota</taxon>
        <taxon>Stenosarchaea group</taxon>
        <taxon>Halobacteria</taxon>
        <taxon>Halobacteriales</taxon>
        <taxon>Haloferacaceae</taxon>
        <taxon>Haloferax</taxon>
    </lineage>
</organism>
<sequence length="74" mass="8440">MNYIGRSQSVLTRTPAERRDWSHHGNVNVETRPTSTLETGESVETEPRARLEATADDDVSEVDRPFDKSIRNRV</sequence>
<evidence type="ECO:0000313" key="3">
    <source>
        <dbReference type="Proteomes" id="UP000011553"/>
    </source>
</evidence>
<feature type="compositionally biased region" description="Basic and acidic residues" evidence="1">
    <location>
        <begin position="61"/>
        <end position="74"/>
    </location>
</feature>
<feature type="compositionally biased region" description="Polar residues" evidence="1">
    <location>
        <begin position="28"/>
        <end position="39"/>
    </location>
</feature>
<dbReference type="AlphaFoldDB" id="M0JFH7"/>
<feature type="region of interest" description="Disordered" evidence="1">
    <location>
        <begin position="1"/>
        <end position="74"/>
    </location>
</feature>
<dbReference type="EMBL" id="AOLP01000008">
    <property type="protein sequence ID" value="EMA06435.1"/>
    <property type="molecule type" value="Genomic_DNA"/>
</dbReference>
<evidence type="ECO:0000313" key="2">
    <source>
        <dbReference type="EMBL" id="EMA06435.1"/>
    </source>
</evidence>
<accession>M0JFH7</accession>
<protein>
    <submittedName>
        <fullName evidence="2">Uncharacterized protein</fullName>
    </submittedName>
</protein>
<keyword evidence="3" id="KW-1185">Reference proteome</keyword>
<dbReference type="Proteomes" id="UP000011553">
    <property type="component" value="Unassembled WGS sequence"/>
</dbReference>